<keyword evidence="1" id="KW-1133">Transmembrane helix</keyword>
<feature type="transmembrane region" description="Helical" evidence="1">
    <location>
        <begin position="185"/>
        <end position="207"/>
    </location>
</feature>
<keyword evidence="1" id="KW-0472">Membrane</keyword>
<evidence type="ECO:0000313" key="3">
    <source>
        <dbReference type="Proteomes" id="UP000706151"/>
    </source>
</evidence>
<proteinExistence type="predicted"/>
<gene>
    <name evidence="2" type="ORF">IPK02_10105</name>
</gene>
<protein>
    <submittedName>
        <fullName evidence="2">Paraquat-inducible protein A</fullName>
    </submittedName>
</protein>
<feature type="transmembrane region" description="Helical" evidence="1">
    <location>
        <begin position="113"/>
        <end position="139"/>
    </location>
</feature>
<dbReference type="Pfam" id="PF04403">
    <property type="entry name" value="PqiA"/>
    <property type="match status" value="1"/>
</dbReference>
<name>A0A935TAA3_9PROT</name>
<evidence type="ECO:0000256" key="1">
    <source>
        <dbReference type="SAM" id="Phobius"/>
    </source>
</evidence>
<dbReference type="EMBL" id="JADJOT010000008">
    <property type="protein sequence ID" value="MBK7954274.1"/>
    <property type="molecule type" value="Genomic_DNA"/>
</dbReference>
<sequence length="238" mass="25247">MSADFARPVARSGLNKRPVFDPALVACPDCDLLQRLPEVPAGSTACCARCQARLWRHKTDSLNRTLALAVAAALLLVIANSVPMLGLSVAGRAASTTVLGGVLAMWDDGRQTVAMLVLFTAVIAPALEIACLLAVSLAVRRPPAPQWAGTLLRGYEVLREWSMIEIMLLGVLVALIKIAELATVIPGLAMFVLGTLVFLLAAMAATFDPRDAWARVAWAAGESLRQAPGLARAAEDKR</sequence>
<keyword evidence="1" id="KW-0812">Transmembrane</keyword>
<dbReference type="InterPro" id="IPR007498">
    <property type="entry name" value="PqiA-like"/>
</dbReference>
<organism evidence="2 3">
    <name type="scientific">Candidatus Accumulibacter affinis</name>
    <dbReference type="NCBI Taxonomy" id="2954384"/>
    <lineage>
        <taxon>Bacteria</taxon>
        <taxon>Pseudomonadati</taxon>
        <taxon>Pseudomonadota</taxon>
        <taxon>Betaproteobacteria</taxon>
        <taxon>Candidatus Accumulibacter</taxon>
    </lineage>
</organism>
<evidence type="ECO:0000313" key="2">
    <source>
        <dbReference type="EMBL" id="MBK7954274.1"/>
    </source>
</evidence>
<dbReference type="Proteomes" id="UP000706151">
    <property type="component" value="Unassembled WGS sequence"/>
</dbReference>
<accession>A0A935TAA3</accession>
<feature type="transmembrane region" description="Helical" evidence="1">
    <location>
        <begin position="160"/>
        <end position="179"/>
    </location>
</feature>
<reference evidence="2 3" key="1">
    <citation type="submission" date="2020-10" db="EMBL/GenBank/DDBJ databases">
        <title>Connecting structure to function with the recovery of over 1000 high-quality activated sludge metagenome-assembled genomes encoding full-length rRNA genes using long-read sequencing.</title>
        <authorList>
            <person name="Singleton C.M."/>
            <person name="Petriglieri F."/>
            <person name="Kristensen J.M."/>
            <person name="Kirkegaard R.H."/>
            <person name="Michaelsen T.Y."/>
            <person name="Andersen M.H."/>
            <person name="Karst S.M."/>
            <person name="Dueholm M.S."/>
            <person name="Nielsen P.H."/>
            <person name="Albertsen M."/>
        </authorList>
    </citation>
    <scope>NUCLEOTIDE SEQUENCE [LARGE SCALE GENOMIC DNA]</scope>
    <source>
        <strain evidence="2">Fred_18-Q3-R57-64_BAT3C.720</strain>
    </source>
</reference>
<comment type="caution">
    <text evidence="2">The sequence shown here is derived from an EMBL/GenBank/DDBJ whole genome shotgun (WGS) entry which is preliminary data.</text>
</comment>
<feature type="transmembrane region" description="Helical" evidence="1">
    <location>
        <begin position="66"/>
        <end position="93"/>
    </location>
</feature>
<dbReference type="AlphaFoldDB" id="A0A935TAA3"/>